<proteinExistence type="predicted"/>
<evidence type="ECO:0000313" key="3">
    <source>
        <dbReference type="Proteomes" id="UP001425155"/>
    </source>
</evidence>
<dbReference type="EMBL" id="JBCLVG010000001">
    <property type="protein sequence ID" value="MEN1945030.1"/>
    <property type="molecule type" value="Genomic_DNA"/>
</dbReference>
<name>A0ABU9VZ43_9MICO</name>
<gene>
    <name evidence="2" type="ORF">WJX64_00565</name>
</gene>
<reference evidence="2 3" key="1">
    <citation type="submission" date="2024-03" db="EMBL/GenBank/DDBJ databases">
        <title>YIM 134122 draft genome.</title>
        <authorList>
            <person name="Zuo S."/>
            <person name="Xiong L."/>
        </authorList>
    </citation>
    <scope>NUCLEOTIDE SEQUENCE [LARGE SCALE GENOMIC DNA]</scope>
    <source>
        <strain evidence="2 3">YIM 134122</strain>
    </source>
</reference>
<dbReference type="Proteomes" id="UP001425155">
    <property type="component" value="Unassembled WGS sequence"/>
</dbReference>
<evidence type="ECO:0000256" key="1">
    <source>
        <dbReference type="SAM" id="MobiDB-lite"/>
    </source>
</evidence>
<evidence type="ECO:0000313" key="2">
    <source>
        <dbReference type="EMBL" id="MEN1945030.1"/>
    </source>
</evidence>
<feature type="region of interest" description="Disordered" evidence="1">
    <location>
        <begin position="56"/>
        <end position="89"/>
    </location>
</feature>
<sequence length="89" mass="9827">MELDARDSTELDDEALWLLLEEREWLDAEFEAIMRACGIVDGAAVAMSPRALGPSQAWTGRGLSQRDGEWRSSRVSNSAGIRVRSPPIP</sequence>
<accession>A0ABU9VZ43</accession>
<protein>
    <submittedName>
        <fullName evidence="2">Uncharacterized protein</fullName>
    </submittedName>
</protein>
<keyword evidence="3" id="KW-1185">Reference proteome</keyword>
<organism evidence="2 3">
    <name type="scientific">Leifsonia stereocauli</name>
    <dbReference type="NCBI Taxonomy" id="3134136"/>
    <lineage>
        <taxon>Bacteria</taxon>
        <taxon>Bacillati</taxon>
        <taxon>Actinomycetota</taxon>
        <taxon>Actinomycetes</taxon>
        <taxon>Micrococcales</taxon>
        <taxon>Microbacteriaceae</taxon>
        <taxon>Leifsonia</taxon>
    </lineage>
</organism>
<dbReference type="RefSeq" id="WP_342110769.1">
    <property type="nucleotide sequence ID" value="NZ_JBCAUN010000001.1"/>
</dbReference>
<comment type="caution">
    <text evidence="2">The sequence shown here is derived from an EMBL/GenBank/DDBJ whole genome shotgun (WGS) entry which is preliminary data.</text>
</comment>